<evidence type="ECO:0000313" key="1">
    <source>
        <dbReference type="EMBL" id="RDW28461.1"/>
    </source>
</evidence>
<dbReference type="AlphaFoldDB" id="A0A371CDV4"/>
<sequence>MSKLHSPLMHLQSRNRCYEARQIVRKGPSRIAPGLGWYVSVSCASVPHTGTLFGAWPRPVKCWSPLGLLGLAPRLILAELSIISRKSLPWPTEVGRSPCGVARSGVTTSSARTSFHQLISPDSVLLSAIHVSDIHSIYLTLSFPRKKIKIQHLHPVSHPNCNGPSSPPRYSGLALRATSTKAQRLQLSSFSNLSVCRSYYK</sequence>
<evidence type="ECO:0000313" key="2">
    <source>
        <dbReference type="Proteomes" id="UP000256601"/>
    </source>
</evidence>
<proteinExistence type="predicted"/>
<dbReference type="Proteomes" id="UP000256601">
    <property type="component" value="Unassembled WGS sequence"/>
</dbReference>
<organism evidence="1 2">
    <name type="scientific">Yarrowia lipolytica</name>
    <name type="common">Candida lipolytica</name>
    <dbReference type="NCBI Taxonomy" id="4952"/>
    <lineage>
        <taxon>Eukaryota</taxon>
        <taxon>Fungi</taxon>
        <taxon>Dikarya</taxon>
        <taxon>Ascomycota</taxon>
        <taxon>Saccharomycotina</taxon>
        <taxon>Dipodascomycetes</taxon>
        <taxon>Dipodascales</taxon>
        <taxon>Dipodascales incertae sedis</taxon>
        <taxon>Yarrowia</taxon>
    </lineage>
</organism>
<dbReference type="EMBL" id="KZ858952">
    <property type="protein sequence ID" value="RDW28461.1"/>
    <property type="molecule type" value="Genomic_DNA"/>
</dbReference>
<protein>
    <submittedName>
        <fullName evidence="1">Uncharacterized protein</fullName>
    </submittedName>
</protein>
<accession>A0A371CDV4</accession>
<gene>
    <name evidence="1" type="ORF">B0I71DRAFT_43442</name>
</gene>
<name>A0A371CDV4_YARLL</name>
<reference evidence="1 2" key="1">
    <citation type="submission" date="2018-07" db="EMBL/GenBank/DDBJ databases">
        <title>Draft Genome Assemblies for Five Robust Yarrowia lipolytica Strains Exhibiting High Lipid Production and Pentose Sugar Utilization and Sugar Alcohol Secretion from Undetoxified Lignocellulosic Biomass Hydrolysates.</title>
        <authorList>
            <consortium name="DOE Joint Genome Institute"/>
            <person name="Walker C."/>
            <person name="Ryu S."/>
            <person name="Na H."/>
            <person name="Zane M."/>
            <person name="LaButti K."/>
            <person name="Lipzen A."/>
            <person name="Haridas S."/>
            <person name="Barry K."/>
            <person name="Grigoriev I.V."/>
            <person name="Quarterman J."/>
            <person name="Slininger P."/>
            <person name="Dien B."/>
            <person name="Trinh C.T."/>
        </authorList>
    </citation>
    <scope>NUCLEOTIDE SEQUENCE [LARGE SCALE GENOMIC DNA]</scope>
    <source>
        <strain evidence="1 2">YB392</strain>
    </source>
</reference>